<evidence type="ECO:0000313" key="1">
    <source>
        <dbReference type="EMBL" id="MBP1039618.1"/>
    </source>
</evidence>
<reference evidence="1" key="1">
    <citation type="submission" date="2020-12" db="EMBL/GenBank/DDBJ databases">
        <title>Vagococcus allomyrinae sp. nov. and Enterococcus lavae sp. nov., isolated from the larvae of Allomyrina dichotoma.</title>
        <authorList>
            <person name="Lee S.D."/>
        </authorList>
    </citation>
    <scope>NUCLEOTIDE SEQUENCE</scope>
    <source>
        <strain evidence="1">BWB3-3</strain>
    </source>
</reference>
<dbReference type="EMBL" id="JAEEGA010000001">
    <property type="protein sequence ID" value="MBP1039618.1"/>
    <property type="molecule type" value="Genomic_DNA"/>
</dbReference>
<dbReference type="NCBIfam" id="NF045597">
    <property type="entry name" value="TudS_rel_CD3072"/>
    <property type="match status" value="1"/>
</dbReference>
<gene>
    <name evidence="1" type="ORF">I6N95_01225</name>
</gene>
<dbReference type="RefSeq" id="WP_209524514.1">
    <property type="nucleotide sequence ID" value="NZ_JAEEGA010000001.1"/>
</dbReference>
<organism evidence="1 2">
    <name type="scientific">Vagococcus allomyrinae</name>
    <dbReference type="NCBI Taxonomy" id="2794353"/>
    <lineage>
        <taxon>Bacteria</taxon>
        <taxon>Bacillati</taxon>
        <taxon>Bacillota</taxon>
        <taxon>Bacilli</taxon>
        <taxon>Lactobacillales</taxon>
        <taxon>Enterococcaceae</taxon>
        <taxon>Vagococcus</taxon>
    </lineage>
</organism>
<keyword evidence="2" id="KW-1185">Reference proteome</keyword>
<evidence type="ECO:0008006" key="3">
    <source>
        <dbReference type="Google" id="ProtNLM"/>
    </source>
</evidence>
<comment type="caution">
    <text evidence="1">The sequence shown here is derived from an EMBL/GenBank/DDBJ whole genome shotgun (WGS) entry which is preliminary data.</text>
</comment>
<evidence type="ECO:0000313" key="2">
    <source>
        <dbReference type="Proteomes" id="UP000674938"/>
    </source>
</evidence>
<dbReference type="InterPro" id="IPR054648">
    <property type="entry name" value="TudS-rel"/>
</dbReference>
<protein>
    <recommendedName>
        <fullName evidence="3">DUF523 domain-containing protein</fullName>
    </recommendedName>
</protein>
<name>A0A940P8R8_9ENTE</name>
<sequence>MTRQKKIVAVSHCILNQNVVINDWERAEGAFPMASYLLNAGISFLQLPCPEFLELGMNRPPMTYQQYQSINGYRERCRTLLHPIIQQLIAYRENHYHYLGIIGINDSPNCSISGQRGILMEEFFDLCQKNDLNQAFMEIPLWYRDDQQRNMATLVETFIQGDPLYDN</sequence>
<dbReference type="AlphaFoldDB" id="A0A940P8R8"/>
<proteinExistence type="predicted"/>
<dbReference type="Proteomes" id="UP000674938">
    <property type="component" value="Unassembled WGS sequence"/>
</dbReference>
<accession>A0A940P8R8</accession>